<evidence type="ECO:0000313" key="2">
    <source>
        <dbReference type="EMBL" id="DAF43763.1"/>
    </source>
</evidence>
<keyword evidence="1" id="KW-0812">Transmembrane</keyword>
<dbReference type="EMBL" id="BK032510">
    <property type="protein sequence ID" value="DAF43763.1"/>
    <property type="molecule type" value="Genomic_DNA"/>
</dbReference>
<organism evidence="2">
    <name type="scientific">Myoviridae sp. ctNQV2</name>
    <dbReference type="NCBI Taxonomy" id="2827683"/>
    <lineage>
        <taxon>Viruses</taxon>
        <taxon>Duplodnaviria</taxon>
        <taxon>Heunggongvirae</taxon>
        <taxon>Uroviricota</taxon>
        <taxon>Caudoviricetes</taxon>
    </lineage>
</organism>
<protein>
    <submittedName>
        <fullName evidence="2">Uncharacterized protein</fullName>
    </submittedName>
</protein>
<reference evidence="2" key="1">
    <citation type="journal article" date="2021" name="Proc. Natl. Acad. Sci. U.S.A.">
        <title>A Catalog of Tens of Thousands of Viruses from Human Metagenomes Reveals Hidden Associations with Chronic Diseases.</title>
        <authorList>
            <person name="Tisza M.J."/>
            <person name="Buck C.B."/>
        </authorList>
    </citation>
    <scope>NUCLEOTIDE SEQUENCE</scope>
    <source>
        <strain evidence="2">CtNQV2</strain>
    </source>
</reference>
<keyword evidence="1" id="KW-1133">Transmembrane helix</keyword>
<name>A0A8S5RZ23_9CAUD</name>
<accession>A0A8S5RZ23</accession>
<keyword evidence="1" id="KW-0472">Membrane</keyword>
<evidence type="ECO:0000256" key="1">
    <source>
        <dbReference type="SAM" id="Phobius"/>
    </source>
</evidence>
<sequence length="29" mass="3606">MRVRMRRTLLRMRITLWVLGLLSVARYMI</sequence>
<feature type="transmembrane region" description="Helical" evidence="1">
    <location>
        <begin position="12"/>
        <end position="28"/>
    </location>
</feature>
<proteinExistence type="predicted"/>